<feature type="binding site" evidence="11">
    <location>
        <position position="586"/>
    </location>
    <ligand>
        <name>Zn(2+)</name>
        <dbReference type="ChEBI" id="CHEBI:29105"/>
        <label>1</label>
    </ligand>
</feature>
<dbReference type="InterPro" id="IPR040498">
    <property type="entry name" value="PriA_CRR"/>
</dbReference>
<feature type="domain" description="Helicase ATP-binding" evidence="12">
    <location>
        <begin position="313"/>
        <end position="480"/>
    </location>
</feature>
<keyword evidence="3 11" id="KW-0479">Metal-binding</keyword>
<evidence type="ECO:0000256" key="1">
    <source>
        <dbReference type="ARBA" id="ARBA00022515"/>
    </source>
</evidence>
<dbReference type="SMART" id="SM00487">
    <property type="entry name" value="DEXDc"/>
    <property type="match status" value="1"/>
</dbReference>
<gene>
    <name evidence="11 14" type="primary">priA</name>
    <name evidence="14" type="ORF">N6H18_13085</name>
</gene>
<keyword evidence="8 11" id="KW-0067">ATP-binding</keyword>
<dbReference type="InterPro" id="IPR011545">
    <property type="entry name" value="DEAD/DEAH_box_helicase_dom"/>
</dbReference>
<dbReference type="NCBIfam" id="TIGR00595">
    <property type="entry name" value="priA"/>
    <property type="match status" value="1"/>
</dbReference>
<feature type="binding site" evidence="11">
    <location>
        <position position="552"/>
    </location>
    <ligand>
        <name>Zn(2+)</name>
        <dbReference type="ChEBI" id="CHEBI:29105"/>
        <label>2</label>
    </ligand>
</feature>
<evidence type="ECO:0000256" key="7">
    <source>
        <dbReference type="ARBA" id="ARBA00022833"/>
    </source>
</evidence>
<keyword evidence="15" id="KW-1185">Reference proteome</keyword>
<feature type="binding site" evidence="11">
    <location>
        <position position="543"/>
    </location>
    <ligand>
        <name>Zn(2+)</name>
        <dbReference type="ChEBI" id="CHEBI:29105"/>
        <label>1</label>
    </ligand>
</feature>
<evidence type="ECO:0000259" key="12">
    <source>
        <dbReference type="PROSITE" id="PS51192"/>
    </source>
</evidence>
<evidence type="ECO:0000256" key="8">
    <source>
        <dbReference type="ARBA" id="ARBA00022840"/>
    </source>
</evidence>
<keyword evidence="2 11" id="KW-0235">DNA replication</keyword>
<comment type="catalytic activity">
    <reaction evidence="11">
        <text>ATP + H2O = ADP + phosphate + H(+)</text>
        <dbReference type="Rhea" id="RHEA:13065"/>
        <dbReference type="ChEBI" id="CHEBI:15377"/>
        <dbReference type="ChEBI" id="CHEBI:15378"/>
        <dbReference type="ChEBI" id="CHEBI:30616"/>
        <dbReference type="ChEBI" id="CHEBI:43474"/>
        <dbReference type="ChEBI" id="CHEBI:456216"/>
        <dbReference type="EC" id="5.6.2.4"/>
    </reaction>
</comment>
<evidence type="ECO:0000313" key="14">
    <source>
        <dbReference type="EMBL" id="UXP31284.1"/>
    </source>
</evidence>
<organism evidence="14 15">
    <name type="scientific">Reichenbachiella agarivorans</name>
    <dbReference type="NCBI Taxonomy" id="2979464"/>
    <lineage>
        <taxon>Bacteria</taxon>
        <taxon>Pseudomonadati</taxon>
        <taxon>Bacteroidota</taxon>
        <taxon>Cytophagia</taxon>
        <taxon>Cytophagales</taxon>
        <taxon>Reichenbachiellaceae</taxon>
        <taxon>Reichenbachiella</taxon>
    </lineage>
</organism>
<comment type="cofactor">
    <cofactor evidence="11">
        <name>Zn(2+)</name>
        <dbReference type="ChEBI" id="CHEBI:29105"/>
    </cofactor>
    <text evidence="11">Binds 2 zinc ions per subunit.</text>
</comment>
<evidence type="ECO:0000259" key="13">
    <source>
        <dbReference type="PROSITE" id="PS51194"/>
    </source>
</evidence>
<feature type="binding site" evidence="11">
    <location>
        <position position="570"/>
    </location>
    <ligand>
        <name>Zn(2+)</name>
        <dbReference type="ChEBI" id="CHEBI:29105"/>
        <label>2</label>
    </ligand>
</feature>
<evidence type="ECO:0000256" key="10">
    <source>
        <dbReference type="ARBA" id="ARBA00023235"/>
    </source>
</evidence>
<evidence type="ECO:0000256" key="2">
    <source>
        <dbReference type="ARBA" id="ARBA00022705"/>
    </source>
</evidence>
<dbReference type="Pfam" id="PF18319">
    <property type="entry name" value="Zn_ribbon_PriA"/>
    <property type="match status" value="1"/>
</dbReference>
<dbReference type="Pfam" id="PF00271">
    <property type="entry name" value="Helicase_C"/>
    <property type="match status" value="1"/>
</dbReference>
<protein>
    <recommendedName>
        <fullName evidence="11">Replication restart protein PriA</fullName>
    </recommendedName>
    <alternativeName>
        <fullName evidence="11">ATP-dependent DNA helicase PriA</fullName>
        <ecNumber evidence="11">5.6.2.4</ecNumber>
    </alternativeName>
    <alternativeName>
        <fullName evidence="11">DNA 3'-5' helicase PriA</fullName>
    </alternativeName>
</protein>
<dbReference type="Gene3D" id="3.40.50.300">
    <property type="entry name" value="P-loop containing nucleotide triphosphate hydrolases"/>
    <property type="match status" value="2"/>
</dbReference>
<dbReference type="InterPro" id="IPR036390">
    <property type="entry name" value="WH_DNA-bd_sf"/>
</dbReference>
<keyword evidence="4 11" id="KW-0547">Nucleotide-binding</keyword>
<dbReference type="EC" id="5.6.2.4" evidence="11"/>
<dbReference type="Pfam" id="PF00270">
    <property type="entry name" value="DEAD"/>
    <property type="match status" value="1"/>
</dbReference>
<evidence type="ECO:0000256" key="4">
    <source>
        <dbReference type="ARBA" id="ARBA00022741"/>
    </source>
</evidence>
<dbReference type="InterPro" id="IPR014001">
    <property type="entry name" value="Helicase_ATP-bd"/>
</dbReference>
<dbReference type="HAMAP" id="MF_00983">
    <property type="entry name" value="PriA"/>
    <property type="match status" value="1"/>
</dbReference>
<comment type="function">
    <text evidence="11">Initiates the restart of stalled replication forks, which reloads the replicative helicase on sites other than the origin of replication. Recognizes and binds to abandoned replication forks and remodels them to uncover a helicase loading site. Promotes assembly of the primosome at these replication forks.</text>
</comment>
<dbReference type="PANTHER" id="PTHR30580">
    <property type="entry name" value="PRIMOSOMAL PROTEIN N"/>
    <property type="match status" value="1"/>
</dbReference>
<evidence type="ECO:0000256" key="5">
    <source>
        <dbReference type="ARBA" id="ARBA00022801"/>
    </source>
</evidence>
<evidence type="ECO:0000256" key="9">
    <source>
        <dbReference type="ARBA" id="ARBA00023125"/>
    </source>
</evidence>
<feature type="binding site" evidence="11">
    <location>
        <position position="583"/>
    </location>
    <ligand>
        <name>Zn(2+)</name>
        <dbReference type="ChEBI" id="CHEBI:29105"/>
        <label>1</label>
    </ligand>
</feature>
<dbReference type="Pfam" id="PF18074">
    <property type="entry name" value="PriA_C"/>
    <property type="match status" value="1"/>
</dbReference>
<keyword evidence="7 11" id="KW-0862">Zinc</keyword>
<evidence type="ECO:0000256" key="6">
    <source>
        <dbReference type="ARBA" id="ARBA00022806"/>
    </source>
</evidence>
<feature type="binding site" evidence="11">
    <location>
        <position position="573"/>
    </location>
    <ligand>
        <name>Zn(2+)</name>
        <dbReference type="ChEBI" id="CHEBI:29105"/>
        <label>2</label>
    </ligand>
</feature>
<evidence type="ECO:0000256" key="11">
    <source>
        <dbReference type="HAMAP-Rule" id="MF_00983"/>
    </source>
</evidence>
<dbReference type="InterPro" id="IPR001650">
    <property type="entry name" value="Helicase_C-like"/>
</dbReference>
<dbReference type="SUPFAM" id="SSF46785">
    <property type="entry name" value="Winged helix' DNA-binding domain"/>
    <property type="match status" value="1"/>
</dbReference>
<comment type="subunit">
    <text evidence="11">Component of the replication restart primosome.</text>
</comment>
<keyword evidence="1 11" id="KW-0639">Primosome</keyword>
<dbReference type="Gene3D" id="3.40.1440.60">
    <property type="entry name" value="PriA, 3(prime) DNA-binding domain"/>
    <property type="match status" value="1"/>
</dbReference>
<comment type="similarity">
    <text evidence="11">Belongs to the helicase family. PriA subfamily.</text>
</comment>
<name>A0ABY6CL89_9BACT</name>
<keyword evidence="10 11" id="KW-0413">Isomerase</keyword>
<dbReference type="SUPFAM" id="SSF52540">
    <property type="entry name" value="P-loop containing nucleoside triphosphate hydrolases"/>
    <property type="match status" value="2"/>
</dbReference>
<dbReference type="Proteomes" id="UP001065174">
    <property type="component" value="Chromosome"/>
</dbReference>
<dbReference type="PANTHER" id="PTHR30580:SF0">
    <property type="entry name" value="PRIMOSOMAL PROTEIN N"/>
    <property type="match status" value="1"/>
</dbReference>
<keyword evidence="6 11" id="KW-0347">Helicase</keyword>
<dbReference type="RefSeq" id="WP_262308723.1">
    <property type="nucleotide sequence ID" value="NZ_CP106679.1"/>
</dbReference>
<comment type="catalytic activity">
    <reaction evidence="11">
        <text>Couples ATP hydrolysis with the unwinding of duplex DNA by translocating in the 3'-5' direction.</text>
        <dbReference type="EC" id="5.6.2.4"/>
    </reaction>
</comment>
<dbReference type="InterPro" id="IPR041236">
    <property type="entry name" value="PriA_C"/>
</dbReference>
<dbReference type="PROSITE" id="PS51192">
    <property type="entry name" value="HELICASE_ATP_BIND_1"/>
    <property type="match status" value="1"/>
</dbReference>
<feature type="binding site" evidence="11">
    <location>
        <position position="555"/>
    </location>
    <ligand>
        <name>Zn(2+)</name>
        <dbReference type="ChEBI" id="CHEBI:29105"/>
        <label>2</label>
    </ligand>
</feature>
<keyword evidence="5 11" id="KW-0378">Hydrolase</keyword>
<sequence length="838" mass="94944">MSQLELNSDVEGDFEELVTYFADVILPIPLPGSYTYRVPLDLKGVIQVGCRVIVQFGKQKIYTGIVTALHTTAPKVYEAKLIMDCLDVHPSVNSFQLKLFTWMAEYYMCTIGEVLNAGLPSGLKLNSESFIQLNPDREEQVDYSDKEEKILEALKSNDRLSYQDISEVLGIKMIHPVLKSLIQKGAILLYEQVKDKYKPKTKKVLWLDEKYLVDPVQMEQLFEELEKRPKQLEVLLKYLSLIRMDEGTTRAVKVDKSVVTEAGVSASGLKTLLKNGIFYEKEIIVSRIEATTTASVHQGDLSDSQQAALMEVIEGFQANKPVLLHGITGSGKTEIYIELIKQALESGGQVLYLLPEIALTTQIVARLHKVFGSSLGVYHSKYSDNERVEIWNQVSEGKVNLVAGVRSSLFLPFNDLSLIIIDEEHESSFKQYEPAPRYHARDSAIWLSQIHQANVLMGTATPSLDSYQNALEGKYHLVELHERFGSGSLPKFTLANILNARKAKRMHGDFTPELLEAIGSALEKKEQVILFQNRRGYSPYLICHDCNHVPRCQSCDVSLTFHMHSNHLICHYCGYKESVPAVCEACGSTAIRTVGVGTEKIEEDLKILFPEAHVQRMDQDTTRSKYGYQNIIDRFQNGETDILVGTQMLSKGLDFDKVSLVGVFDYDRIVHFPDFRSHERAFQLITQVSGRAGRKNDQGQVVIQTGEPEGGLLQLILRGDYKGFYQQEILERGNFNYPPFYRMIKIILKHKEPQVLQNAAVDYSALLVGELGKRRVLGPQKPVIGRIRNLYIEEIFLKIEKKGVSISKVKELTYRLNLDLRKKKEYASLRVYFDVDPV</sequence>
<dbReference type="SMART" id="SM00490">
    <property type="entry name" value="HELICc"/>
    <property type="match status" value="1"/>
</dbReference>
<feature type="binding site" evidence="11">
    <location>
        <position position="546"/>
    </location>
    <ligand>
        <name>Zn(2+)</name>
        <dbReference type="ChEBI" id="CHEBI:29105"/>
        <label>1</label>
    </ligand>
</feature>
<dbReference type="InterPro" id="IPR041222">
    <property type="entry name" value="PriA_3primeBD"/>
</dbReference>
<evidence type="ECO:0000313" key="15">
    <source>
        <dbReference type="Proteomes" id="UP001065174"/>
    </source>
</evidence>
<dbReference type="CDD" id="cd18804">
    <property type="entry name" value="SF2_C_priA"/>
    <property type="match status" value="1"/>
</dbReference>
<keyword evidence="9 11" id="KW-0238">DNA-binding</keyword>
<dbReference type="EMBL" id="CP106679">
    <property type="protein sequence ID" value="UXP31284.1"/>
    <property type="molecule type" value="Genomic_DNA"/>
</dbReference>
<feature type="domain" description="Helicase C-terminal" evidence="13">
    <location>
        <begin position="578"/>
        <end position="748"/>
    </location>
</feature>
<dbReference type="InterPro" id="IPR042115">
    <property type="entry name" value="PriA_3primeBD_sf"/>
</dbReference>
<dbReference type="CDD" id="cd17929">
    <property type="entry name" value="DEXHc_priA"/>
    <property type="match status" value="1"/>
</dbReference>
<dbReference type="InterPro" id="IPR005259">
    <property type="entry name" value="PriA"/>
</dbReference>
<dbReference type="InterPro" id="IPR027417">
    <property type="entry name" value="P-loop_NTPase"/>
</dbReference>
<evidence type="ECO:0000256" key="3">
    <source>
        <dbReference type="ARBA" id="ARBA00022723"/>
    </source>
</evidence>
<dbReference type="PROSITE" id="PS51194">
    <property type="entry name" value="HELICASE_CTER"/>
    <property type="match status" value="1"/>
</dbReference>
<accession>A0ABY6CL89</accession>
<reference evidence="14" key="1">
    <citation type="submission" date="2022-09" db="EMBL/GenBank/DDBJ databases">
        <title>Comparative genomics and taxonomic characterization of three novel marine species of genus Reichenbachiella exhibiting antioxidant and polysaccharide degradation activities.</title>
        <authorList>
            <person name="Muhammad N."/>
            <person name="Lee Y.-J."/>
            <person name="Ko J."/>
            <person name="Kim S.-G."/>
        </authorList>
    </citation>
    <scope>NUCLEOTIDE SEQUENCE</scope>
    <source>
        <strain evidence="14">BKB1-1</strain>
    </source>
</reference>
<dbReference type="Pfam" id="PF17764">
    <property type="entry name" value="PriA_3primeBD"/>
    <property type="match status" value="1"/>
</dbReference>
<proteinExistence type="inferred from homology"/>